<dbReference type="EC" id="1.3.8.8" evidence="5"/>
<comment type="catalytic activity">
    <reaction evidence="11">
        <text>a long-chain 2,3-saturated fatty acyl-CoA + oxidized [electron-transfer flavoprotein] + H(+) = a long-chain (2E)-enoyl-CoA + reduced [electron-transfer flavoprotein]</text>
        <dbReference type="Rhea" id="RHEA:17721"/>
        <dbReference type="Rhea" id="RHEA-COMP:10685"/>
        <dbReference type="Rhea" id="RHEA-COMP:10686"/>
        <dbReference type="ChEBI" id="CHEBI:15378"/>
        <dbReference type="ChEBI" id="CHEBI:57692"/>
        <dbReference type="ChEBI" id="CHEBI:58307"/>
        <dbReference type="ChEBI" id="CHEBI:83721"/>
        <dbReference type="ChEBI" id="CHEBI:83727"/>
        <dbReference type="EC" id="1.3.8.8"/>
    </reaction>
</comment>
<dbReference type="NCBIfam" id="NF007000">
    <property type="entry name" value="PRK09463.1"/>
    <property type="match status" value="1"/>
</dbReference>
<evidence type="ECO:0000256" key="10">
    <source>
        <dbReference type="ARBA" id="ARBA00047882"/>
    </source>
</evidence>
<dbReference type="NCBIfam" id="NF009586">
    <property type="entry name" value="PRK13026.1"/>
    <property type="match status" value="1"/>
</dbReference>
<dbReference type="GO" id="GO:0050660">
    <property type="term" value="F:flavin adenine dinucleotide binding"/>
    <property type="evidence" value="ECO:0007669"/>
    <property type="project" value="InterPro"/>
</dbReference>
<dbReference type="InterPro" id="IPR015396">
    <property type="entry name" value="FadE_C"/>
</dbReference>
<dbReference type="SUPFAM" id="SSF47203">
    <property type="entry name" value="Acyl-CoA dehydrogenase C-terminal domain-like"/>
    <property type="match status" value="1"/>
</dbReference>
<dbReference type="FunFam" id="1.10.540.10:FF:000004">
    <property type="entry name" value="Acyl-CoA dehydrogenase"/>
    <property type="match status" value="1"/>
</dbReference>
<comment type="similarity">
    <text evidence="3">Belongs to the acyl-CoA dehydrogenase family.</text>
</comment>
<dbReference type="RefSeq" id="WP_120795496.1">
    <property type="nucleotide sequence ID" value="NZ_RBXL01000001.1"/>
</dbReference>
<protein>
    <recommendedName>
        <fullName evidence="6">Acyl-coenzyme A dehydrogenase</fullName>
        <ecNumber evidence="4">1.3.8.7</ecNumber>
        <ecNumber evidence="5">1.3.8.8</ecNumber>
    </recommendedName>
</protein>
<gene>
    <name evidence="15" type="ORF">BDD21_0116</name>
</gene>
<evidence type="ECO:0000256" key="9">
    <source>
        <dbReference type="ARBA" id="ARBA00023002"/>
    </source>
</evidence>
<keyword evidence="8" id="KW-0274">FAD</keyword>
<proteinExistence type="inferred from homology"/>
<keyword evidence="9" id="KW-0560">Oxidoreductase</keyword>
<sequence length="776" mass="84589">MTITLIALGTIAAAIAAVTFIGPLRQGLVTRHLLEQFRRVMPAMSRTEQEALEAGDTWWDAELFSGRPAWSRLRNLPPARLSPAEQAFLDGPVEQLCRMLDDWRITHADMDLPPEVWSFIRRERLFGLVIPARYGGLGFSPAAHSEIVMKLASRSITAAVTVMVPNSLGPAELLLRYGTQAQRDRWLPRLASGEEIPCFALTGPKAGSDAASTPDIGIACQGVFKGRPTLGIRIDFDKRYITLGPVATLIGLAFRLTDPNRLLGDDPRPGLTLALIPADTPGIERGRRHLPLGIPFQNGPLVGRGVFIPVEWVIGGQDGIGKGWRMLMESLSEGRGISLPALSTGGGKLAARYTGAYARIRTQFGRPIGDFEGVEAALARIAGRTYQMDAARRVFLAALQAGEHPAVLSAVLKYQLTEGFRQVINDAMDVQGGSGICLGPANPLGRVYQAIPIAITVEGANILTRNLIVFGQGALRCHPHVLEEFRAAEDPDPKRALERFDGAIAGHIGFLIRNLLRTLRGGLSGGRLAARPAESWLGRHYQRLDWLSSVFALNADLAMMTLGGSLKRRERLSARLGDILSLLFMASCTLKHYEDQGRPEADRDLVEWAMADHLIRIQEALVALWPNFPRRGIARLLRIVTFPTGLPFEGPSDALDHRVARLIMEPGAARDRLTAGIFDSRDPSLAVGRIELAFAAATHADEVQGVLRAAVRQGRLADHDAATRLRDAVAARLITAEDAAAVREAEQLRDAVIGVDSFVELRPRQRRIQDESRAAA</sequence>
<keyword evidence="16" id="KW-1185">Reference proteome</keyword>
<dbReference type="EMBL" id="RBXL01000001">
    <property type="protein sequence ID" value="RKT42821.1"/>
    <property type="molecule type" value="Genomic_DNA"/>
</dbReference>
<keyword evidence="7" id="KW-0285">Flavoprotein</keyword>
<dbReference type="InterPro" id="IPR046373">
    <property type="entry name" value="Acyl-CoA_Oxase/DH_mid-dom_sf"/>
</dbReference>
<dbReference type="EC" id="1.3.8.7" evidence="4"/>
<name>A0A495V037_9GAMM</name>
<comment type="caution">
    <text evidence="15">The sequence shown here is derived from an EMBL/GenBank/DDBJ whole genome shotgun (WGS) entry which is preliminary data.</text>
</comment>
<comment type="pathway">
    <text evidence="2">Lipid metabolism; fatty acid beta-oxidation.</text>
</comment>
<dbReference type="InterPro" id="IPR013786">
    <property type="entry name" value="AcylCoA_DH/ox_N"/>
</dbReference>
<evidence type="ECO:0000256" key="3">
    <source>
        <dbReference type="ARBA" id="ARBA00009347"/>
    </source>
</evidence>
<dbReference type="AlphaFoldDB" id="A0A495V037"/>
<dbReference type="OrthoDB" id="9802447at2"/>
<feature type="domain" description="Acyl-CoA dehydrogenase C-terminal bacterial-type" evidence="14">
    <location>
        <begin position="475"/>
        <end position="758"/>
    </location>
</feature>
<organism evidence="15 16">
    <name type="scientific">Thiocapsa rosea</name>
    <dbReference type="NCBI Taxonomy" id="69360"/>
    <lineage>
        <taxon>Bacteria</taxon>
        <taxon>Pseudomonadati</taxon>
        <taxon>Pseudomonadota</taxon>
        <taxon>Gammaproteobacteria</taxon>
        <taxon>Chromatiales</taxon>
        <taxon>Chromatiaceae</taxon>
        <taxon>Thiocapsa</taxon>
    </lineage>
</organism>
<evidence type="ECO:0000259" key="13">
    <source>
        <dbReference type="Pfam" id="PF02771"/>
    </source>
</evidence>
<evidence type="ECO:0000256" key="6">
    <source>
        <dbReference type="ARBA" id="ARBA00020144"/>
    </source>
</evidence>
<dbReference type="Pfam" id="PF02771">
    <property type="entry name" value="Acyl-CoA_dh_N"/>
    <property type="match status" value="1"/>
</dbReference>
<dbReference type="Gene3D" id="1.10.540.10">
    <property type="entry name" value="Acyl-CoA dehydrogenase/oxidase, N-terminal domain"/>
    <property type="match status" value="1"/>
</dbReference>
<evidence type="ECO:0000313" key="16">
    <source>
        <dbReference type="Proteomes" id="UP000274556"/>
    </source>
</evidence>
<dbReference type="Gene3D" id="1.20.140.10">
    <property type="entry name" value="Butyryl-CoA Dehydrogenase, subunit A, domain 3"/>
    <property type="match status" value="1"/>
</dbReference>
<dbReference type="Gene3D" id="2.40.110.10">
    <property type="entry name" value="Butyryl-CoA Dehydrogenase, subunit A, domain 2"/>
    <property type="match status" value="1"/>
</dbReference>
<dbReference type="GO" id="GO:0005737">
    <property type="term" value="C:cytoplasm"/>
    <property type="evidence" value="ECO:0007669"/>
    <property type="project" value="TreeGrafter"/>
</dbReference>
<evidence type="ECO:0000256" key="2">
    <source>
        <dbReference type="ARBA" id="ARBA00005005"/>
    </source>
</evidence>
<dbReference type="PANTHER" id="PTHR48083">
    <property type="entry name" value="MEDIUM-CHAIN SPECIFIC ACYL-COA DEHYDROGENASE, MITOCHONDRIAL-RELATED"/>
    <property type="match status" value="1"/>
</dbReference>
<evidence type="ECO:0000256" key="7">
    <source>
        <dbReference type="ARBA" id="ARBA00022630"/>
    </source>
</evidence>
<dbReference type="UniPathway" id="UPA00659"/>
<evidence type="ECO:0000256" key="1">
    <source>
        <dbReference type="ARBA" id="ARBA00001974"/>
    </source>
</evidence>
<dbReference type="InterPro" id="IPR009100">
    <property type="entry name" value="AcylCoA_DH/oxidase_NM_dom_sf"/>
</dbReference>
<dbReference type="Proteomes" id="UP000274556">
    <property type="component" value="Unassembled WGS sequence"/>
</dbReference>
<dbReference type="FunFam" id="1.20.140.10:FF:000009">
    <property type="entry name" value="Acyl-CoA dehydrogenase"/>
    <property type="match status" value="1"/>
</dbReference>
<dbReference type="InterPro" id="IPR050741">
    <property type="entry name" value="Acyl-CoA_dehydrogenase"/>
</dbReference>
<dbReference type="Pfam" id="PF09317">
    <property type="entry name" value="ACDH_C"/>
    <property type="match status" value="1"/>
</dbReference>
<dbReference type="PANTHER" id="PTHR48083:SF33">
    <property type="entry name" value="ACYL-COENZYME A DEHYDROGENASE"/>
    <property type="match status" value="1"/>
</dbReference>
<evidence type="ECO:0000256" key="11">
    <source>
        <dbReference type="ARBA" id="ARBA00049247"/>
    </source>
</evidence>
<dbReference type="InterPro" id="IPR037069">
    <property type="entry name" value="AcylCoA_DH/ox_N_sf"/>
</dbReference>
<evidence type="ECO:0000259" key="12">
    <source>
        <dbReference type="Pfam" id="PF00441"/>
    </source>
</evidence>
<dbReference type="GO" id="GO:0004466">
    <property type="term" value="F:long-chain fatty acyl-CoA dehydrogenase activity"/>
    <property type="evidence" value="ECO:0007669"/>
    <property type="project" value="UniProtKB-EC"/>
</dbReference>
<evidence type="ECO:0000256" key="5">
    <source>
        <dbReference type="ARBA" id="ARBA00012040"/>
    </source>
</evidence>
<reference evidence="15 16" key="1">
    <citation type="submission" date="2018-10" db="EMBL/GenBank/DDBJ databases">
        <title>Genomic Encyclopedia of Archaeal and Bacterial Type Strains, Phase II (KMG-II): from individual species to whole genera.</title>
        <authorList>
            <person name="Goeker M."/>
        </authorList>
    </citation>
    <scope>NUCLEOTIDE SEQUENCE [LARGE SCALE GENOMIC DNA]</scope>
    <source>
        <strain evidence="15 16">DSM 235</strain>
    </source>
</reference>
<feature type="domain" description="Acyl-CoA dehydrogenase/oxidase C-terminal" evidence="12">
    <location>
        <begin position="321"/>
        <end position="468"/>
    </location>
</feature>
<evidence type="ECO:0000259" key="14">
    <source>
        <dbReference type="Pfam" id="PF09317"/>
    </source>
</evidence>
<accession>A0A495V037</accession>
<dbReference type="Pfam" id="PF00441">
    <property type="entry name" value="Acyl-CoA_dh_1"/>
    <property type="match status" value="1"/>
</dbReference>
<evidence type="ECO:0000313" key="15">
    <source>
        <dbReference type="EMBL" id="RKT42821.1"/>
    </source>
</evidence>
<feature type="domain" description="Acyl-CoA dehydrogenase/oxidase N-terminal" evidence="13">
    <location>
        <begin position="101"/>
        <end position="194"/>
    </location>
</feature>
<evidence type="ECO:0000256" key="4">
    <source>
        <dbReference type="ARBA" id="ARBA00012033"/>
    </source>
</evidence>
<dbReference type="InterPro" id="IPR036250">
    <property type="entry name" value="AcylCo_DH-like_C"/>
</dbReference>
<dbReference type="InterPro" id="IPR009075">
    <property type="entry name" value="AcylCo_DH/oxidase_C"/>
</dbReference>
<comment type="catalytic activity">
    <reaction evidence="10">
        <text>a medium-chain 2,3-saturated fatty acyl-CoA + oxidized [electron-transfer flavoprotein] + H(+) = a medium-chain (2E)-enoyl-CoA + reduced [electron-transfer flavoprotein]</text>
        <dbReference type="Rhea" id="RHEA:14477"/>
        <dbReference type="Rhea" id="RHEA-COMP:10685"/>
        <dbReference type="Rhea" id="RHEA-COMP:10686"/>
        <dbReference type="ChEBI" id="CHEBI:15378"/>
        <dbReference type="ChEBI" id="CHEBI:57692"/>
        <dbReference type="ChEBI" id="CHEBI:58307"/>
        <dbReference type="ChEBI" id="CHEBI:83723"/>
        <dbReference type="ChEBI" id="CHEBI:83726"/>
        <dbReference type="EC" id="1.3.8.7"/>
    </reaction>
</comment>
<dbReference type="CDD" id="cd00567">
    <property type="entry name" value="ACAD"/>
    <property type="match status" value="1"/>
</dbReference>
<dbReference type="SUPFAM" id="SSF56645">
    <property type="entry name" value="Acyl-CoA dehydrogenase NM domain-like"/>
    <property type="match status" value="1"/>
</dbReference>
<comment type="cofactor">
    <cofactor evidence="1">
        <name>FAD</name>
        <dbReference type="ChEBI" id="CHEBI:57692"/>
    </cofactor>
</comment>
<evidence type="ECO:0000256" key="8">
    <source>
        <dbReference type="ARBA" id="ARBA00022827"/>
    </source>
</evidence>
<dbReference type="GO" id="GO:0033539">
    <property type="term" value="P:fatty acid beta-oxidation using acyl-CoA dehydrogenase"/>
    <property type="evidence" value="ECO:0007669"/>
    <property type="project" value="InterPro"/>
</dbReference>
<dbReference type="GO" id="GO:0070991">
    <property type="term" value="F:medium-chain fatty acyl-CoA dehydrogenase activity"/>
    <property type="evidence" value="ECO:0007669"/>
    <property type="project" value="UniProtKB-EC"/>
</dbReference>